<sequence>MPGHMRAARAAYPELGYDGKVLKVGRAWGMYPEVLRVDDLGLKFCKDILDELCEVFDSDYIHIGGDECPEAEWSESPTAREQLKAISGTHMDELQRHFTAQIAEYLRSKGKKMIGWDEIIDGGVPGGDPTVLAWRDWTKAAQRSTAAGVRTIQAPTMLYFGSAQGPFDKEPLAQGPGADLETVYAFDPYKDIEEKTGTWSLECRLRFGPNTFPLSNTSGTWCSLDLSL</sequence>
<evidence type="ECO:0000313" key="7">
    <source>
        <dbReference type="EMBL" id="ORX33311.1"/>
    </source>
</evidence>
<evidence type="ECO:0000256" key="4">
    <source>
        <dbReference type="ARBA" id="ARBA00022801"/>
    </source>
</evidence>
<dbReference type="RefSeq" id="XP_021867662.1">
    <property type="nucleotide sequence ID" value="XM_022012384.1"/>
</dbReference>
<evidence type="ECO:0000256" key="3">
    <source>
        <dbReference type="ARBA" id="ARBA00012663"/>
    </source>
</evidence>
<keyword evidence="8" id="KW-1185">Reference proteome</keyword>
<reference evidence="7 8" key="1">
    <citation type="submission" date="2017-03" db="EMBL/GenBank/DDBJ databases">
        <title>Widespread Adenine N6-methylation of Active Genes in Fungi.</title>
        <authorList>
            <consortium name="DOE Joint Genome Institute"/>
            <person name="Mondo S.J."/>
            <person name="Dannebaum R.O."/>
            <person name="Kuo R.C."/>
            <person name="Louie K.B."/>
            <person name="Bewick A.J."/>
            <person name="Labutti K."/>
            <person name="Haridas S."/>
            <person name="Kuo A."/>
            <person name="Salamov A."/>
            <person name="Ahrendt S.R."/>
            <person name="Lau R."/>
            <person name="Bowen B.P."/>
            <person name="Lipzen A."/>
            <person name="Sullivan W."/>
            <person name="Andreopoulos W.B."/>
            <person name="Clum A."/>
            <person name="Lindquist E."/>
            <person name="Daum C."/>
            <person name="Northen T.R."/>
            <person name="Ramamoorthy G."/>
            <person name="Schmitz R.J."/>
            <person name="Gryganskyi A."/>
            <person name="Culley D."/>
            <person name="Magnuson J."/>
            <person name="James T.Y."/>
            <person name="O'Malley M.A."/>
            <person name="Stajich J.E."/>
            <person name="Spatafora J.W."/>
            <person name="Visel A."/>
            <person name="Grigoriev I.V."/>
        </authorList>
    </citation>
    <scope>NUCLEOTIDE SEQUENCE [LARGE SCALE GENOMIC DNA]</scope>
    <source>
        <strain evidence="7 8">NRRL Y-17943</strain>
    </source>
</reference>
<dbReference type="GO" id="GO:0004563">
    <property type="term" value="F:beta-N-acetylhexosaminidase activity"/>
    <property type="evidence" value="ECO:0007669"/>
    <property type="project" value="UniProtKB-EC"/>
</dbReference>
<dbReference type="InterPro" id="IPR017853">
    <property type="entry name" value="GH"/>
</dbReference>
<evidence type="ECO:0000256" key="2">
    <source>
        <dbReference type="ARBA" id="ARBA00006285"/>
    </source>
</evidence>
<dbReference type="STRING" id="4999.A0A1Y1U5J8"/>
<comment type="catalytic activity">
    <reaction evidence="1">
        <text>Hydrolysis of terminal non-reducing N-acetyl-D-hexosamine residues in N-acetyl-beta-D-hexosaminides.</text>
        <dbReference type="EC" id="3.2.1.52"/>
    </reaction>
</comment>
<comment type="similarity">
    <text evidence="2">Belongs to the glycosyl hydrolase 20 family.</text>
</comment>
<dbReference type="InterPro" id="IPR025705">
    <property type="entry name" value="Beta_hexosaminidase_sua/sub"/>
</dbReference>
<dbReference type="InParanoid" id="A0A1Y1U5J8"/>
<dbReference type="SUPFAM" id="SSF51445">
    <property type="entry name" value="(Trans)glycosidases"/>
    <property type="match status" value="1"/>
</dbReference>
<feature type="domain" description="Glycoside hydrolase family 20 catalytic" evidence="6">
    <location>
        <begin position="1"/>
        <end position="194"/>
    </location>
</feature>
<feature type="active site" description="Proton donor" evidence="5">
    <location>
        <position position="67"/>
    </location>
</feature>
<evidence type="ECO:0000313" key="8">
    <source>
        <dbReference type="Proteomes" id="UP000193218"/>
    </source>
</evidence>
<proteinExistence type="inferred from homology"/>
<organism evidence="7 8">
    <name type="scientific">Kockovaella imperatae</name>
    <dbReference type="NCBI Taxonomy" id="4999"/>
    <lineage>
        <taxon>Eukaryota</taxon>
        <taxon>Fungi</taxon>
        <taxon>Dikarya</taxon>
        <taxon>Basidiomycota</taxon>
        <taxon>Agaricomycotina</taxon>
        <taxon>Tremellomycetes</taxon>
        <taxon>Tremellales</taxon>
        <taxon>Cuniculitremaceae</taxon>
        <taxon>Kockovaella</taxon>
    </lineage>
</organism>
<dbReference type="PANTHER" id="PTHR22600">
    <property type="entry name" value="BETA-HEXOSAMINIDASE"/>
    <property type="match status" value="1"/>
</dbReference>
<dbReference type="PANTHER" id="PTHR22600:SF57">
    <property type="entry name" value="BETA-N-ACETYLHEXOSAMINIDASE"/>
    <property type="match status" value="1"/>
</dbReference>
<name>A0A1Y1U5J8_9TREE</name>
<evidence type="ECO:0000256" key="5">
    <source>
        <dbReference type="PIRSR" id="PIRSR625705-1"/>
    </source>
</evidence>
<evidence type="ECO:0000259" key="6">
    <source>
        <dbReference type="Pfam" id="PF00728"/>
    </source>
</evidence>
<dbReference type="AlphaFoldDB" id="A0A1Y1U5J8"/>
<protein>
    <recommendedName>
        <fullName evidence="3">beta-N-acetylhexosaminidase</fullName>
        <ecNumber evidence="3">3.2.1.52</ecNumber>
    </recommendedName>
</protein>
<keyword evidence="4 7" id="KW-0378">Hydrolase</keyword>
<comment type="caution">
    <text evidence="7">The sequence shown here is derived from an EMBL/GenBank/DDBJ whole genome shotgun (WGS) entry which is preliminary data.</text>
</comment>
<evidence type="ECO:0000256" key="1">
    <source>
        <dbReference type="ARBA" id="ARBA00001231"/>
    </source>
</evidence>
<dbReference type="OrthoDB" id="428480at2759"/>
<gene>
    <name evidence="7" type="ORF">BD324DRAFT_288214</name>
</gene>
<dbReference type="GeneID" id="33554192"/>
<dbReference type="EC" id="3.2.1.52" evidence="3"/>
<dbReference type="GO" id="GO:0005975">
    <property type="term" value="P:carbohydrate metabolic process"/>
    <property type="evidence" value="ECO:0007669"/>
    <property type="project" value="InterPro"/>
</dbReference>
<dbReference type="InterPro" id="IPR015883">
    <property type="entry name" value="Glyco_hydro_20_cat"/>
</dbReference>
<dbReference type="GO" id="GO:0030203">
    <property type="term" value="P:glycosaminoglycan metabolic process"/>
    <property type="evidence" value="ECO:0007669"/>
    <property type="project" value="TreeGrafter"/>
</dbReference>
<accession>A0A1Y1U5J8</accession>
<dbReference type="Proteomes" id="UP000193218">
    <property type="component" value="Unassembled WGS sequence"/>
</dbReference>
<dbReference type="GO" id="GO:0016020">
    <property type="term" value="C:membrane"/>
    <property type="evidence" value="ECO:0007669"/>
    <property type="project" value="TreeGrafter"/>
</dbReference>
<dbReference type="Pfam" id="PF00728">
    <property type="entry name" value="Glyco_hydro_20"/>
    <property type="match status" value="1"/>
</dbReference>
<dbReference type="EMBL" id="NBSH01000027">
    <property type="protein sequence ID" value="ORX33311.1"/>
    <property type="molecule type" value="Genomic_DNA"/>
</dbReference>
<dbReference type="Gene3D" id="3.20.20.80">
    <property type="entry name" value="Glycosidases"/>
    <property type="match status" value="1"/>
</dbReference>